<evidence type="ECO:0000313" key="3">
    <source>
        <dbReference type="Proteomes" id="UP000276526"/>
    </source>
</evidence>
<dbReference type="EMBL" id="PQNK01000003">
    <property type="protein sequence ID" value="RRO87471.1"/>
    <property type="molecule type" value="Genomic_DNA"/>
</dbReference>
<gene>
    <name evidence="2" type="ORF">CXF48_02780</name>
</gene>
<dbReference type="RefSeq" id="WP_125173395.1">
    <property type="nucleotide sequence ID" value="NZ_JAPJOD010000001.1"/>
</dbReference>
<feature type="transmembrane region" description="Helical" evidence="1">
    <location>
        <begin position="69"/>
        <end position="90"/>
    </location>
</feature>
<reference evidence="2 3" key="1">
    <citation type="submission" date="2018-01" db="EMBL/GenBank/DDBJ databases">
        <title>Twenty Corynebacterium bovis Genomes.</title>
        <authorList>
            <person name="Gulvik C.A."/>
        </authorList>
    </citation>
    <scope>NUCLEOTIDE SEQUENCE [LARGE SCALE GENOMIC DNA]</scope>
    <source>
        <strain evidence="2 3">F6900</strain>
    </source>
</reference>
<evidence type="ECO:0000313" key="2">
    <source>
        <dbReference type="EMBL" id="RRO87471.1"/>
    </source>
</evidence>
<dbReference type="PANTHER" id="PTHR37305">
    <property type="entry name" value="INTEGRAL MEMBRANE PROTEIN-RELATED"/>
    <property type="match status" value="1"/>
</dbReference>
<keyword evidence="1" id="KW-1133">Transmembrane helix</keyword>
<organism evidence="2 3">
    <name type="scientific">Corynebacterium bovis</name>
    <dbReference type="NCBI Taxonomy" id="36808"/>
    <lineage>
        <taxon>Bacteria</taxon>
        <taxon>Bacillati</taxon>
        <taxon>Actinomycetota</taxon>
        <taxon>Actinomycetes</taxon>
        <taxon>Mycobacteriales</taxon>
        <taxon>Corynebacteriaceae</taxon>
        <taxon>Corynebacterium</taxon>
    </lineage>
</organism>
<comment type="caution">
    <text evidence="2">The sequence shown here is derived from an EMBL/GenBank/DDBJ whole genome shotgun (WGS) entry which is preliminary data.</text>
</comment>
<feature type="transmembrane region" description="Helical" evidence="1">
    <location>
        <begin position="117"/>
        <end position="141"/>
    </location>
</feature>
<dbReference type="AlphaFoldDB" id="A0A426Q0M2"/>
<keyword evidence="1" id="KW-0472">Membrane</keyword>
<sequence length="276" mass="29206">MNLGHAIRAEWIKLRSTKSLYWTSALVIVFSVAVAAMMGFGAASVLNAAVDSGDPGDLQMALSSFNPEAALAGPTVFGIMVVIIQAVMTVTSEYGHGTAKPTALALPGRWQAPVAKVLVYAVLAAVTIVVAAVLSLLVAHWTAAALAKDTPFTDDALRNMSFSADHAWGETGMIALYAVLVVPLSVGTGYLVRHTAGAIAVLLLWKLVVETAVVGLIPKIRDWLPPYMPFGNMDSATQLSDVTDAPWGWQGSAVYFAVWSVVIFVAGIVVLRRRDA</sequence>
<dbReference type="PANTHER" id="PTHR37305:SF1">
    <property type="entry name" value="MEMBRANE PROTEIN"/>
    <property type="match status" value="1"/>
</dbReference>
<name>A0A426Q0M2_9CORY</name>
<protein>
    <submittedName>
        <fullName evidence="2">ABC transporter permease</fullName>
    </submittedName>
</protein>
<feature type="transmembrane region" description="Helical" evidence="1">
    <location>
        <begin position="199"/>
        <end position="218"/>
    </location>
</feature>
<keyword evidence="1" id="KW-0812">Transmembrane</keyword>
<proteinExistence type="predicted"/>
<feature type="transmembrane region" description="Helical" evidence="1">
    <location>
        <begin position="253"/>
        <end position="271"/>
    </location>
</feature>
<feature type="transmembrane region" description="Helical" evidence="1">
    <location>
        <begin position="174"/>
        <end position="192"/>
    </location>
</feature>
<dbReference type="Proteomes" id="UP000276526">
    <property type="component" value="Unassembled WGS sequence"/>
</dbReference>
<accession>A0A426Q0M2</accession>
<evidence type="ECO:0000256" key="1">
    <source>
        <dbReference type="SAM" id="Phobius"/>
    </source>
</evidence>
<feature type="transmembrane region" description="Helical" evidence="1">
    <location>
        <begin position="20"/>
        <end position="49"/>
    </location>
</feature>